<name>A0A2C9CWP8_9CAUD</name>
<accession>A0A2C9CWP8</accession>
<organism evidence="1 3">
    <name type="scientific">Yersinia phage fHe-Yen9-04</name>
    <dbReference type="NCBI Taxonomy" id="2052742"/>
    <lineage>
        <taxon>Viruses</taxon>
        <taxon>Duplodnaviria</taxon>
        <taxon>Heunggongvirae</taxon>
        <taxon>Uroviricota</taxon>
        <taxon>Caudoviricetes</taxon>
        <taxon>Eneladusvirus</taxon>
        <taxon>Eneladusvirus Yen904</taxon>
    </lineage>
</organism>
<evidence type="ECO:0000313" key="1">
    <source>
        <dbReference type="EMBL" id="SOK58329.1"/>
    </source>
</evidence>
<protein>
    <submittedName>
        <fullName evidence="1">G052 protein</fullName>
    </submittedName>
</protein>
<evidence type="ECO:0000313" key="2">
    <source>
        <dbReference type="EMBL" id="VUE36098.1"/>
    </source>
</evidence>
<reference evidence="2 4" key="3">
    <citation type="submission" date="2019-06" db="EMBL/GenBank/DDBJ databases">
        <authorList>
            <person name="Bower L."/>
            <person name="Leinonen R."/>
        </authorList>
    </citation>
    <scope>NUCLEOTIDE SEQUENCE [LARGE SCALE GENOMIC DNA]</scope>
</reference>
<dbReference type="Proteomes" id="UP000317227">
    <property type="component" value="Segment"/>
</dbReference>
<dbReference type="OrthoDB" id="22785at10239"/>
<gene>
    <name evidence="1" type="primary">g052</name>
</gene>
<evidence type="ECO:0000313" key="3">
    <source>
        <dbReference type="Proteomes" id="UP000240931"/>
    </source>
</evidence>
<keyword evidence="3" id="KW-1185">Reference proteome</keyword>
<sequence length="103" mass="11917">MIYKLNQLFWNTNESTGYRHVSIEYNNRTLMAVTAHNVSGTWTSRVIPMGFSFELDEVQAVSRVFESLPSLMTFMCSTNLSVEDIQNFLLTIQQNYDTLSKHI</sequence>
<dbReference type="Proteomes" id="UP000240931">
    <property type="component" value="Segment"/>
</dbReference>
<proteinExistence type="predicted"/>
<dbReference type="EMBL" id="LT960551">
    <property type="protein sequence ID" value="SOK58329.1"/>
    <property type="molecule type" value="Genomic_DNA"/>
</dbReference>
<reference evidence="3" key="2">
    <citation type="submission" date="2017-10" db="EMBL/GenBank/DDBJ databases">
        <authorList>
            <person name="Skurnik M."/>
        </authorList>
    </citation>
    <scope>NUCLEOTIDE SEQUENCE [LARGE SCALE GENOMIC DNA]</scope>
</reference>
<evidence type="ECO:0000313" key="4">
    <source>
        <dbReference type="Proteomes" id="UP000317227"/>
    </source>
</evidence>
<reference evidence="1" key="1">
    <citation type="submission" date="2017-10" db="EMBL/GenBank/DDBJ databases">
        <authorList>
            <person name="Banno H."/>
            <person name="Chua N.-H."/>
        </authorList>
    </citation>
    <scope>NUCLEOTIDE SEQUENCE [LARGE SCALE GENOMIC DNA]</scope>
</reference>
<dbReference type="GeneID" id="40100470"/>
<dbReference type="EMBL" id="LR596615">
    <property type="protein sequence ID" value="VUE36098.1"/>
    <property type="molecule type" value="Genomic_DNA"/>
</dbReference>
<dbReference type="KEGG" id="vg:40100470"/>
<dbReference type="RefSeq" id="YP_009623662.1">
    <property type="nucleotide sequence ID" value="NC_042116.1"/>
</dbReference>